<protein>
    <submittedName>
        <fullName evidence="1">Uncharacterized protein</fullName>
    </submittedName>
</protein>
<gene>
    <name evidence="1" type="ORF">PsorP6_012620</name>
</gene>
<keyword evidence="2" id="KW-1185">Reference proteome</keyword>
<evidence type="ECO:0000313" key="2">
    <source>
        <dbReference type="Proteomes" id="UP001163321"/>
    </source>
</evidence>
<reference evidence="1 2" key="1">
    <citation type="journal article" date="2022" name="bioRxiv">
        <title>The genome of the oomycete Peronosclerospora sorghi, a cosmopolitan pathogen of maize and sorghum, is inflated with dispersed pseudogenes.</title>
        <authorList>
            <person name="Fletcher K."/>
            <person name="Martin F."/>
            <person name="Isakeit T."/>
            <person name="Cavanaugh K."/>
            <person name="Magill C."/>
            <person name="Michelmore R."/>
        </authorList>
    </citation>
    <scope>NUCLEOTIDE SEQUENCE [LARGE SCALE GENOMIC DNA]</scope>
    <source>
        <strain evidence="1">P6</strain>
    </source>
</reference>
<dbReference type="EMBL" id="CM047592">
    <property type="protein sequence ID" value="KAI9917299.1"/>
    <property type="molecule type" value="Genomic_DNA"/>
</dbReference>
<comment type="caution">
    <text evidence="1">The sequence shown here is derived from an EMBL/GenBank/DDBJ whole genome shotgun (WGS) entry which is preliminary data.</text>
</comment>
<proteinExistence type="predicted"/>
<evidence type="ECO:0000313" key="1">
    <source>
        <dbReference type="EMBL" id="KAI9917299.1"/>
    </source>
</evidence>
<sequence>MYDRNNDASESDDAERPTKHFGLDGDTALMAHIAMIARDLTQSYEEAVNGLQIQHWSIAIDNEFEAHERNKTWTPVKRRPGMQTVGGKCVWAKTSDGRDKARFVALGFLQIFVWNFSNRMRQ</sequence>
<name>A0ACC0WGX3_9STRA</name>
<accession>A0ACC0WGX3</accession>
<dbReference type="Proteomes" id="UP001163321">
    <property type="component" value="Chromosome 13"/>
</dbReference>
<organism evidence="1 2">
    <name type="scientific">Peronosclerospora sorghi</name>
    <dbReference type="NCBI Taxonomy" id="230839"/>
    <lineage>
        <taxon>Eukaryota</taxon>
        <taxon>Sar</taxon>
        <taxon>Stramenopiles</taxon>
        <taxon>Oomycota</taxon>
        <taxon>Peronosporomycetes</taxon>
        <taxon>Peronosporales</taxon>
        <taxon>Peronosporaceae</taxon>
        <taxon>Peronosclerospora</taxon>
    </lineage>
</organism>